<evidence type="ECO:0008006" key="3">
    <source>
        <dbReference type="Google" id="ProtNLM"/>
    </source>
</evidence>
<dbReference type="SUPFAM" id="SSF46689">
    <property type="entry name" value="Homeodomain-like"/>
    <property type="match status" value="1"/>
</dbReference>
<dbReference type="Proteomes" id="UP000765509">
    <property type="component" value="Unassembled WGS sequence"/>
</dbReference>
<reference evidence="1" key="1">
    <citation type="submission" date="2021-03" db="EMBL/GenBank/DDBJ databases">
        <title>Draft genome sequence of rust myrtle Austropuccinia psidii MF-1, a brazilian biotype.</title>
        <authorList>
            <person name="Quecine M.C."/>
            <person name="Pachon D.M.R."/>
            <person name="Bonatelli M.L."/>
            <person name="Correr F.H."/>
            <person name="Franceschini L.M."/>
            <person name="Leite T.F."/>
            <person name="Margarido G.R.A."/>
            <person name="Almeida C.A."/>
            <person name="Ferrarezi J.A."/>
            <person name="Labate C.A."/>
        </authorList>
    </citation>
    <scope>NUCLEOTIDE SEQUENCE</scope>
    <source>
        <strain evidence="1">MF-1</strain>
    </source>
</reference>
<evidence type="ECO:0000313" key="2">
    <source>
        <dbReference type="Proteomes" id="UP000765509"/>
    </source>
</evidence>
<evidence type="ECO:0000313" key="1">
    <source>
        <dbReference type="EMBL" id="MBW0591867.1"/>
    </source>
</evidence>
<proteinExistence type="predicted"/>
<dbReference type="Gene3D" id="1.10.10.10">
    <property type="entry name" value="Winged helix-like DNA-binding domain superfamily/Winged helix DNA-binding domain"/>
    <property type="match status" value="1"/>
</dbReference>
<dbReference type="InterPro" id="IPR009057">
    <property type="entry name" value="Homeodomain-like_sf"/>
</dbReference>
<dbReference type="Pfam" id="PF13384">
    <property type="entry name" value="HTH_23"/>
    <property type="match status" value="1"/>
</dbReference>
<protein>
    <recommendedName>
        <fullName evidence="3">Transposase Tc1-like domain-containing protein</fullName>
    </recommendedName>
</protein>
<name>A0A9Q3L3C5_9BASI</name>
<accession>A0A9Q3L3C5</accession>
<dbReference type="EMBL" id="AVOT02145416">
    <property type="protein sequence ID" value="MBW0591867.1"/>
    <property type="molecule type" value="Genomic_DNA"/>
</dbReference>
<dbReference type="AlphaFoldDB" id="A0A9Q3L3C5"/>
<sequence>MTTATSHHIKDGQHSPVLANDDLTCFKTCDTEEDNCFIVMPYLDIETRGRIVGMRQAGLPFRAISDLVGIPLSTVYDTVAKFQVIGTVRTQKKTGRPPIMTDRDRRELDRIITRGRRLTVAQVTDLMTHHVSTRTIQREIHKLGKRSRIAPKKPYLRPQDFQRRLAIGR</sequence>
<keyword evidence="2" id="KW-1185">Reference proteome</keyword>
<comment type="caution">
    <text evidence="1">The sequence shown here is derived from an EMBL/GenBank/DDBJ whole genome shotgun (WGS) entry which is preliminary data.</text>
</comment>
<gene>
    <name evidence="1" type="ORF">O181_131582</name>
</gene>
<dbReference type="InterPro" id="IPR036388">
    <property type="entry name" value="WH-like_DNA-bd_sf"/>
</dbReference>
<organism evidence="1 2">
    <name type="scientific">Austropuccinia psidii MF-1</name>
    <dbReference type="NCBI Taxonomy" id="1389203"/>
    <lineage>
        <taxon>Eukaryota</taxon>
        <taxon>Fungi</taxon>
        <taxon>Dikarya</taxon>
        <taxon>Basidiomycota</taxon>
        <taxon>Pucciniomycotina</taxon>
        <taxon>Pucciniomycetes</taxon>
        <taxon>Pucciniales</taxon>
        <taxon>Sphaerophragmiaceae</taxon>
        <taxon>Austropuccinia</taxon>
    </lineage>
</organism>
<dbReference type="OrthoDB" id="5865009at2759"/>